<reference evidence="4" key="1">
    <citation type="submission" date="2020-07" db="EMBL/GenBank/DDBJ databases">
        <title>Complete genome sequencing of Coprobacter sp. strain 2CBH44.</title>
        <authorList>
            <person name="Sakamoto M."/>
            <person name="Murakami T."/>
            <person name="Mori H."/>
        </authorList>
    </citation>
    <scope>NUCLEOTIDE SEQUENCE [LARGE SCALE GENOMIC DNA]</scope>
    <source>
        <strain evidence="4">2CBH44</strain>
    </source>
</reference>
<gene>
    <name evidence="3" type="ORF">Cop2CBH44_32660</name>
</gene>
<proteinExistence type="predicted"/>
<feature type="chain" id="PRO_5028800814" description="SGNH hydrolase-type esterase domain-containing protein" evidence="1">
    <location>
        <begin position="21"/>
        <end position="227"/>
    </location>
</feature>
<accession>A0A7G1I0Z8</accession>
<dbReference type="Gene3D" id="3.40.50.1110">
    <property type="entry name" value="SGNH hydrolase"/>
    <property type="match status" value="1"/>
</dbReference>
<name>A0A7G1I0Z8_9BACT</name>
<dbReference type="PANTHER" id="PTHR30383:SF5">
    <property type="entry name" value="SGNH HYDROLASE-TYPE ESTERASE DOMAIN-CONTAINING PROTEIN"/>
    <property type="match status" value="1"/>
</dbReference>
<organism evidence="3 4">
    <name type="scientific">Coprobacter secundus subsp. similis</name>
    <dbReference type="NCBI Taxonomy" id="2751153"/>
    <lineage>
        <taxon>Bacteria</taxon>
        <taxon>Pseudomonadati</taxon>
        <taxon>Bacteroidota</taxon>
        <taxon>Bacteroidia</taxon>
        <taxon>Bacteroidales</taxon>
        <taxon>Barnesiellaceae</taxon>
        <taxon>Coprobacter</taxon>
    </lineage>
</organism>
<dbReference type="GO" id="GO:0004622">
    <property type="term" value="F:phosphatidylcholine lysophospholipase activity"/>
    <property type="evidence" value="ECO:0007669"/>
    <property type="project" value="TreeGrafter"/>
</dbReference>
<dbReference type="SUPFAM" id="SSF52266">
    <property type="entry name" value="SGNH hydrolase"/>
    <property type="match status" value="1"/>
</dbReference>
<dbReference type="Proteomes" id="UP000594042">
    <property type="component" value="Chromosome"/>
</dbReference>
<feature type="signal peptide" evidence="1">
    <location>
        <begin position="1"/>
        <end position="20"/>
    </location>
</feature>
<dbReference type="InterPro" id="IPR013830">
    <property type="entry name" value="SGNH_hydro"/>
</dbReference>
<evidence type="ECO:0000259" key="2">
    <source>
        <dbReference type="Pfam" id="PF13472"/>
    </source>
</evidence>
<sequence>MKSKYVFIVVMLLSVSLLSAQSHLVKNLQSGRTQTLVVYGTSISSMRPNGPLWVKKVEDELNKKYGNRLTVLNTGRSGQNSNWALKNLEDSVLMKRPDAVIIEFATNDAVTRFNISQEDCRRNTELLITRIKERYPTCEIFLHTPCGYPLGKNAVNRPEMKAYNGVYESIAKEQKLRYIDEAETFVRIAEEQGVPELRKFAGDGVHPTKRGGLEIIAPNVIRVLEME</sequence>
<dbReference type="CDD" id="cd00229">
    <property type="entry name" value="SGNH_hydrolase"/>
    <property type="match status" value="1"/>
</dbReference>
<dbReference type="PANTHER" id="PTHR30383">
    <property type="entry name" value="THIOESTERASE 1/PROTEASE 1/LYSOPHOSPHOLIPASE L1"/>
    <property type="match status" value="1"/>
</dbReference>
<dbReference type="InterPro" id="IPR036514">
    <property type="entry name" value="SGNH_hydro_sf"/>
</dbReference>
<keyword evidence="1" id="KW-0732">Signal</keyword>
<dbReference type="InterPro" id="IPR051532">
    <property type="entry name" value="Ester_Hydrolysis_Enzymes"/>
</dbReference>
<dbReference type="EMBL" id="AP023322">
    <property type="protein sequence ID" value="BCI64913.1"/>
    <property type="molecule type" value="Genomic_DNA"/>
</dbReference>
<evidence type="ECO:0000256" key="1">
    <source>
        <dbReference type="SAM" id="SignalP"/>
    </source>
</evidence>
<feature type="domain" description="SGNH hydrolase-type esterase" evidence="2">
    <location>
        <begin position="48"/>
        <end position="211"/>
    </location>
</feature>
<dbReference type="AlphaFoldDB" id="A0A7G1I0Z8"/>
<dbReference type="Pfam" id="PF13472">
    <property type="entry name" value="Lipase_GDSL_2"/>
    <property type="match status" value="1"/>
</dbReference>
<dbReference type="RefSeq" id="WP_021931101.1">
    <property type="nucleotide sequence ID" value="NZ_AP023322.1"/>
</dbReference>
<dbReference type="KEGG" id="copr:Cop2CBH44_32660"/>
<keyword evidence="4" id="KW-1185">Reference proteome</keyword>
<evidence type="ECO:0000313" key="3">
    <source>
        <dbReference type="EMBL" id="BCI64913.1"/>
    </source>
</evidence>
<protein>
    <recommendedName>
        <fullName evidence="2">SGNH hydrolase-type esterase domain-containing protein</fullName>
    </recommendedName>
</protein>
<evidence type="ECO:0000313" key="4">
    <source>
        <dbReference type="Proteomes" id="UP000594042"/>
    </source>
</evidence>